<dbReference type="PATRIC" id="fig|1285586.5.peg.3500"/>
<proteinExistence type="predicted"/>
<dbReference type="HOGENOM" id="CLU_077346_0_0_9"/>
<protein>
    <submittedName>
        <fullName evidence="1">AroM protein</fullName>
    </submittedName>
</protein>
<organism evidence="1 2">
    <name type="scientific">Lysinibacillus sphaericus OT4b.31</name>
    <dbReference type="NCBI Taxonomy" id="1285586"/>
    <lineage>
        <taxon>Bacteria</taxon>
        <taxon>Bacillati</taxon>
        <taxon>Bacillota</taxon>
        <taxon>Bacilli</taxon>
        <taxon>Bacillales</taxon>
        <taxon>Bacillaceae</taxon>
        <taxon>Lysinibacillus</taxon>
    </lineage>
</organism>
<dbReference type="AlphaFoldDB" id="R7ZCA0"/>
<evidence type="ECO:0000313" key="1">
    <source>
        <dbReference type="EMBL" id="EON71639.1"/>
    </source>
</evidence>
<dbReference type="Gene3D" id="3.40.50.1860">
    <property type="match status" value="1"/>
</dbReference>
<reference evidence="1 2" key="1">
    <citation type="submission" date="2013-04" db="EMBL/GenBank/DDBJ databases">
        <title>Draft genome of the heavy metal tolerant bacterium Lysinibacillus sphaericus strain OT4b.31.</title>
        <authorList>
            <person name="Pena-Montenegro T.D."/>
            <person name="Dussan J."/>
        </authorList>
    </citation>
    <scope>NUCLEOTIDE SEQUENCE [LARGE SCALE GENOMIC DNA]</scope>
    <source>
        <strain evidence="1 2">OT4b.31</strain>
    </source>
</reference>
<dbReference type="InterPro" id="IPR010843">
    <property type="entry name" value="Uncharacterised_AroM"/>
</dbReference>
<dbReference type="InterPro" id="IPR001920">
    <property type="entry name" value="Asp/Glu_race"/>
</dbReference>
<comment type="caution">
    <text evidence="1">The sequence shown here is derived from an EMBL/GenBank/DDBJ whole genome shotgun (WGS) entry which is preliminary data.</text>
</comment>
<name>R7ZCA0_LYSSH</name>
<evidence type="ECO:0000313" key="2">
    <source>
        <dbReference type="Proteomes" id="UP000013911"/>
    </source>
</evidence>
<dbReference type="EMBL" id="AQPX01000022">
    <property type="protein sequence ID" value="EON71639.1"/>
    <property type="molecule type" value="Genomic_DNA"/>
</dbReference>
<accession>R7ZCA0</accession>
<dbReference type="Proteomes" id="UP000013911">
    <property type="component" value="Unassembled WGS sequence"/>
</dbReference>
<gene>
    <name evidence="1" type="ORF">H131_16768</name>
</gene>
<dbReference type="GO" id="GO:0016855">
    <property type="term" value="F:racemase and epimerase activity, acting on amino acids and derivatives"/>
    <property type="evidence" value="ECO:0007669"/>
    <property type="project" value="InterPro"/>
</dbReference>
<dbReference type="Pfam" id="PF07302">
    <property type="entry name" value="AroM"/>
    <property type="match status" value="1"/>
</dbReference>
<sequence>MADDILQLKKDGLHITEFGVLDLLSSSEIAALAPSVQDLDVLVTLLANGEQVKLSKNKLLPFIQKRIDDLREYTWILLMCTGDFSNTLVGKNLLLPDRMMTHLVKGIQTDLKLGLIGPEPEQLDSVTDKWRKAKFEFSFAASSPYHFNEKDLLAKAKALHLQGAEMLILDCMGYSTTMKNAVKKELTIPIMVPREAVFAVLKTLN</sequence>
<dbReference type="eggNOG" id="COG4126">
    <property type="taxonomic scope" value="Bacteria"/>
</dbReference>